<organism evidence="3 4">
    <name type="scientific">Salinibacter ruber</name>
    <dbReference type="NCBI Taxonomy" id="146919"/>
    <lineage>
        <taxon>Bacteria</taxon>
        <taxon>Pseudomonadati</taxon>
        <taxon>Rhodothermota</taxon>
        <taxon>Rhodothermia</taxon>
        <taxon>Rhodothermales</taxon>
        <taxon>Salinibacteraceae</taxon>
        <taxon>Salinibacter</taxon>
    </lineage>
</organism>
<proteinExistence type="predicted"/>
<protein>
    <recommendedName>
        <fullName evidence="2">Terminase large subunit gp17-like C-terminal domain-containing protein</fullName>
    </recommendedName>
</protein>
<evidence type="ECO:0000313" key="3">
    <source>
        <dbReference type="EMBL" id="MCS4159496.1"/>
    </source>
</evidence>
<dbReference type="Proteomes" id="UP001155110">
    <property type="component" value="Unassembled WGS sequence"/>
</dbReference>
<sequence length="231" mass="25228">MNNPHGHETRHIVGLDLGQSSDPSALSVARKRVPFRVEAEGADTPAGRVKVRETRRRGPASYDVVHLDRFELGMPYQEVAERATSVLEAPETGDDAVLVLDATGVGQAVREMFASVKPVEITFTSGSSVSREGREYRVPKKDLATGMQSLLQGGRLRVAKGLPMAGAFAQEMKNFRVKYTSAGNARFEHATESDHDDLVLATATALWFGESGSPSTETINWQTMNEDDIRL</sequence>
<feature type="domain" description="Terminase large subunit gp17-like C-terminal" evidence="2">
    <location>
        <begin position="92"/>
        <end position="206"/>
    </location>
</feature>
<dbReference type="RefSeq" id="WP_259258605.1">
    <property type="nucleotide sequence ID" value="NZ_JANTZM010000033.1"/>
</dbReference>
<dbReference type="EMBL" id="JANTZM010000033">
    <property type="protein sequence ID" value="MCS4159496.1"/>
    <property type="molecule type" value="Genomic_DNA"/>
</dbReference>
<evidence type="ECO:0000259" key="2">
    <source>
        <dbReference type="Pfam" id="PF17289"/>
    </source>
</evidence>
<keyword evidence="1" id="KW-1188">Viral release from host cell</keyword>
<name>A0AAW5PE41_9BACT</name>
<evidence type="ECO:0000313" key="4">
    <source>
        <dbReference type="Proteomes" id="UP001155110"/>
    </source>
</evidence>
<dbReference type="InterPro" id="IPR035421">
    <property type="entry name" value="Terminase_6C"/>
</dbReference>
<dbReference type="AlphaFoldDB" id="A0AAW5PE41"/>
<comment type="caution">
    <text evidence="3">The sequence shown here is derived from an EMBL/GenBank/DDBJ whole genome shotgun (WGS) entry which is preliminary data.</text>
</comment>
<accession>A0AAW5PE41</accession>
<gene>
    <name evidence="3" type="ORF">GGP99_003488</name>
</gene>
<reference evidence="3" key="1">
    <citation type="submission" date="2022-08" db="EMBL/GenBank/DDBJ databases">
        <title>Genomic Encyclopedia of Type Strains, Phase V (KMG-V): Genome sequencing to study the core and pangenomes of soil and plant-associated prokaryotes.</title>
        <authorList>
            <person name="Whitman W."/>
        </authorList>
    </citation>
    <scope>NUCLEOTIDE SEQUENCE</scope>
    <source>
        <strain evidence="3">SP3002</strain>
    </source>
</reference>
<dbReference type="Pfam" id="PF17289">
    <property type="entry name" value="Terminase_6C"/>
    <property type="match status" value="1"/>
</dbReference>
<dbReference type="Gene3D" id="3.30.420.240">
    <property type="match status" value="1"/>
</dbReference>
<evidence type="ECO:0000256" key="1">
    <source>
        <dbReference type="ARBA" id="ARBA00022612"/>
    </source>
</evidence>